<dbReference type="GO" id="GO:0000981">
    <property type="term" value="F:DNA-binding transcription factor activity, RNA polymerase II-specific"/>
    <property type="evidence" value="ECO:0007669"/>
    <property type="project" value="TreeGrafter"/>
</dbReference>
<feature type="compositionally biased region" description="Low complexity" evidence="6">
    <location>
        <begin position="268"/>
        <end position="277"/>
    </location>
</feature>
<proteinExistence type="predicted"/>
<feature type="region of interest" description="Disordered" evidence="6">
    <location>
        <begin position="589"/>
        <end position="657"/>
    </location>
</feature>
<feature type="compositionally biased region" description="Basic and acidic residues" evidence="6">
    <location>
        <begin position="138"/>
        <end position="148"/>
    </location>
</feature>
<dbReference type="Proteomes" id="UP000256964">
    <property type="component" value="Unassembled WGS sequence"/>
</dbReference>
<evidence type="ECO:0000256" key="1">
    <source>
        <dbReference type="ARBA" id="ARBA00022723"/>
    </source>
</evidence>
<reference evidence="8 9" key="1">
    <citation type="journal article" date="2018" name="Biotechnol. Biofuels">
        <title>Integrative visual omics of the white-rot fungus Polyporus brumalis exposes the biotechnological potential of its oxidative enzymes for delignifying raw plant biomass.</title>
        <authorList>
            <person name="Miyauchi S."/>
            <person name="Rancon A."/>
            <person name="Drula E."/>
            <person name="Hage H."/>
            <person name="Chaduli D."/>
            <person name="Favel A."/>
            <person name="Grisel S."/>
            <person name="Henrissat B."/>
            <person name="Herpoel-Gimbert I."/>
            <person name="Ruiz-Duenas F.J."/>
            <person name="Chevret D."/>
            <person name="Hainaut M."/>
            <person name="Lin J."/>
            <person name="Wang M."/>
            <person name="Pangilinan J."/>
            <person name="Lipzen A."/>
            <person name="Lesage-Meessen L."/>
            <person name="Navarro D."/>
            <person name="Riley R."/>
            <person name="Grigoriev I.V."/>
            <person name="Zhou S."/>
            <person name="Raouche S."/>
            <person name="Rosso M.N."/>
        </authorList>
    </citation>
    <scope>NUCLEOTIDE SEQUENCE [LARGE SCALE GENOMIC DNA]</scope>
    <source>
        <strain evidence="8 9">BRFM 1820</strain>
    </source>
</reference>
<feature type="compositionally biased region" description="Low complexity" evidence="6">
    <location>
        <begin position="623"/>
        <end position="642"/>
    </location>
</feature>
<feature type="domain" description="C2H2-type" evidence="7">
    <location>
        <begin position="488"/>
        <end position="512"/>
    </location>
</feature>
<feature type="compositionally biased region" description="Polar residues" evidence="6">
    <location>
        <begin position="360"/>
        <end position="386"/>
    </location>
</feature>
<feature type="compositionally biased region" description="Basic and acidic residues" evidence="6">
    <location>
        <begin position="71"/>
        <end position="81"/>
    </location>
</feature>
<evidence type="ECO:0000256" key="4">
    <source>
        <dbReference type="ARBA" id="ARBA00022833"/>
    </source>
</evidence>
<feature type="compositionally biased region" description="Basic and acidic residues" evidence="6">
    <location>
        <begin position="303"/>
        <end position="312"/>
    </location>
</feature>
<feature type="region of interest" description="Disordered" evidence="6">
    <location>
        <begin position="71"/>
        <end position="92"/>
    </location>
</feature>
<evidence type="ECO:0000313" key="9">
    <source>
        <dbReference type="Proteomes" id="UP000256964"/>
    </source>
</evidence>
<evidence type="ECO:0000256" key="6">
    <source>
        <dbReference type="SAM" id="MobiDB-lite"/>
    </source>
</evidence>
<dbReference type="EMBL" id="KZ857380">
    <property type="protein sequence ID" value="RDX56539.1"/>
    <property type="molecule type" value="Genomic_DNA"/>
</dbReference>
<dbReference type="SUPFAM" id="SSF57667">
    <property type="entry name" value="beta-beta-alpha zinc fingers"/>
    <property type="match status" value="3"/>
</dbReference>
<feature type="compositionally biased region" description="Basic and acidic residues" evidence="6">
    <location>
        <begin position="119"/>
        <end position="128"/>
    </location>
</feature>
<dbReference type="PANTHER" id="PTHR23235:SF120">
    <property type="entry name" value="KRUPPEL-LIKE FACTOR 15"/>
    <property type="match status" value="1"/>
</dbReference>
<keyword evidence="2" id="KW-0677">Repeat</keyword>
<accession>A0A371DVH0</accession>
<feature type="compositionally biased region" description="Low complexity" evidence="6">
    <location>
        <begin position="317"/>
        <end position="327"/>
    </location>
</feature>
<keyword evidence="1" id="KW-0479">Metal-binding</keyword>
<feature type="compositionally biased region" description="Basic and acidic residues" evidence="6">
    <location>
        <begin position="15"/>
        <end position="26"/>
    </location>
</feature>
<feature type="domain" description="C2H2-type" evidence="7">
    <location>
        <begin position="428"/>
        <end position="457"/>
    </location>
</feature>
<feature type="region of interest" description="Disordered" evidence="6">
    <location>
        <begin position="1"/>
        <end position="59"/>
    </location>
</feature>
<evidence type="ECO:0000256" key="5">
    <source>
        <dbReference type="PROSITE-ProRule" id="PRU00042"/>
    </source>
</evidence>
<evidence type="ECO:0000313" key="8">
    <source>
        <dbReference type="EMBL" id="RDX56539.1"/>
    </source>
</evidence>
<dbReference type="OrthoDB" id="654211at2759"/>
<protein>
    <recommendedName>
        <fullName evidence="7">C2H2-type domain-containing protein</fullName>
    </recommendedName>
</protein>
<dbReference type="InterPro" id="IPR036236">
    <property type="entry name" value="Znf_C2H2_sf"/>
</dbReference>
<dbReference type="Gene3D" id="3.30.160.60">
    <property type="entry name" value="Classic Zinc Finger"/>
    <property type="match status" value="4"/>
</dbReference>
<feature type="compositionally biased region" description="Pro residues" evidence="6">
    <location>
        <begin position="340"/>
        <end position="353"/>
    </location>
</feature>
<sequence length="695" mass="74789">MDHDDSGPALALSDVVHDEPLPDDHNHHHLHALAIHSPPSRHHSPPAPSPFQHQPSAHARDVHTLRDIPQVSDHEQDHESDFSNLSPDSVGPTFTIEQLEHEISSLLQQNQAAALSKLTEGHTAEHPIDLSGPPSDLHGPHGPDDPQDSHNPLSEALAGVLGINLSGLAAVLQAAHAQAAENERAAEALAAADPDAARRRKEEEHEMKRTRNAPAFHSLTAGDSVPLLSHSSSSPTDGSEYFYDDEGDSEREDGLGGGGGGHNRHDSSSPVESSGSPSHPPEFTETDINDILSHFTQFDQDPPPEHGHEREPPPPLGSLSSPSATVSSPPPPTAGVHSTPSPPPPIASLPPTSPAYEPFTSESEQPIASTSTLLPPPATITSSQSGADMRDRNGKLQQAHVCDQCSKSFSRRSDLCRHMRIHTGERPFVCPEVGCGKTFIQRSALHVHLRVHTGEKPHFCEYPDCGKTFGDSSSLARHRRTHTGKRPYQCEDPACDKTFTRRTTLTAHMKTHDPTWEPDPNIKYSFKAKRPKLSDPAKEEQDLEASVRTLSALLNPNIMPPHPPPIDPSLDERVAATLGAELAAALAQGHANGRSSVYDDSGAERDEEDELADEQYSSGPEHGSPAYRSSRGSSSRGDSPEPQETEERTLSGPGGEVQVMLVEGLDGEAFPIALRARRKESVGAAAVVSGVKRKR</sequence>
<dbReference type="InterPro" id="IPR013087">
    <property type="entry name" value="Znf_C2H2_type"/>
</dbReference>
<dbReference type="PROSITE" id="PS50157">
    <property type="entry name" value="ZINC_FINGER_C2H2_2"/>
    <property type="match status" value="4"/>
</dbReference>
<dbReference type="PROSITE" id="PS00028">
    <property type="entry name" value="ZINC_FINGER_C2H2_1"/>
    <property type="match status" value="4"/>
</dbReference>
<evidence type="ECO:0000259" key="7">
    <source>
        <dbReference type="PROSITE" id="PS50157"/>
    </source>
</evidence>
<dbReference type="GO" id="GO:0008270">
    <property type="term" value="F:zinc ion binding"/>
    <property type="evidence" value="ECO:0007669"/>
    <property type="project" value="UniProtKB-KW"/>
</dbReference>
<dbReference type="Pfam" id="PF00096">
    <property type="entry name" value="zf-C2H2"/>
    <property type="match status" value="4"/>
</dbReference>
<feature type="region of interest" description="Disordered" evidence="6">
    <location>
        <begin position="185"/>
        <end position="395"/>
    </location>
</feature>
<dbReference type="SMART" id="SM00355">
    <property type="entry name" value="ZnF_C2H2"/>
    <property type="match status" value="4"/>
</dbReference>
<name>A0A371DVH0_9APHY</name>
<keyword evidence="4" id="KW-0862">Zinc</keyword>
<organism evidence="8 9">
    <name type="scientific">Lentinus brumalis</name>
    <dbReference type="NCBI Taxonomy" id="2498619"/>
    <lineage>
        <taxon>Eukaryota</taxon>
        <taxon>Fungi</taxon>
        <taxon>Dikarya</taxon>
        <taxon>Basidiomycota</taxon>
        <taxon>Agaricomycotina</taxon>
        <taxon>Agaricomycetes</taxon>
        <taxon>Polyporales</taxon>
        <taxon>Polyporaceae</taxon>
        <taxon>Lentinus</taxon>
    </lineage>
</organism>
<evidence type="ECO:0000256" key="2">
    <source>
        <dbReference type="ARBA" id="ARBA00022737"/>
    </source>
</evidence>
<dbReference type="AlphaFoldDB" id="A0A371DVH0"/>
<keyword evidence="9" id="KW-1185">Reference proteome</keyword>
<feature type="domain" description="C2H2-type" evidence="7">
    <location>
        <begin position="458"/>
        <end position="487"/>
    </location>
</feature>
<feature type="domain" description="C2H2-type" evidence="7">
    <location>
        <begin position="400"/>
        <end position="427"/>
    </location>
</feature>
<gene>
    <name evidence="8" type="ORF">OH76DRAFT_1451647</name>
</gene>
<feature type="region of interest" description="Disordered" evidence="6">
    <location>
        <begin position="116"/>
        <end position="153"/>
    </location>
</feature>
<dbReference type="STRING" id="139420.A0A371DVH0"/>
<dbReference type="FunFam" id="3.30.160.60:FF:002343">
    <property type="entry name" value="Zinc finger protein 33A"/>
    <property type="match status" value="2"/>
</dbReference>
<feature type="compositionally biased region" description="Acidic residues" evidence="6">
    <location>
        <begin position="242"/>
        <end position="251"/>
    </location>
</feature>
<dbReference type="FunFam" id="3.30.160.60:FF:001818">
    <property type="entry name" value="GDNF-inducible zinc finger protein 1 isoform X1"/>
    <property type="match status" value="1"/>
</dbReference>
<dbReference type="PANTHER" id="PTHR23235">
    <property type="entry name" value="KRUEPPEL-LIKE TRANSCRIPTION FACTOR"/>
    <property type="match status" value="1"/>
</dbReference>
<feature type="compositionally biased region" description="Low complexity" evidence="6">
    <location>
        <begin position="222"/>
        <end position="239"/>
    </location>
</feature>
<dbReference type="FunFam" id="3.30.160.60:FF:000624">
    <property type="entry name" value="zinc finger protein 697"/>
    <property type="match status" value="1"/>
</dbReference>
<feature type="compositionally biased region" description="Basic and acidic residues" evidence="6">
    <location>
        <begin position="195"/>
        <end position="209"/>
    </location>
</feature>
<evidence type="ECO:0000256" key="3">
    <source>
        <dbReference type="ARBA" id="ARBA00022771"/>
    </source>
</evidence>
<dbReference type="GO" id="GO:0000978">
    <property type="term" value="F:RNA polymerase II cis-regulatory region sequence-specific DNA binding"/>
    <property type="evidence" value="ECO:0007669"/>
    <property type="project" value="TreeGrafter"/>
</dbReference>
<keyword evidence="3 5" id="KW-0863">Zinc-finger</keyword>